<keyword evidence="7" id="KW-0732">Signal</keyword>
<evidence type="ECO:0000256" key="5">
    <source>
        <dbReference type="PIRSR" id="PIRSR000137-2"/>
    </source>
</evidence>
<evidence type="ECO:0000256" key="1">
    <source>
        <dbReference type="ARBA" id="ARBA00001974"/>
    </source>
</evidence>
<keyword evidence="11" id="KW-1185">Reference proteome</keyword>
<dbReference type="InterPro" id="IPR012132">
    <property type="entry name" value="GMC_OxRdtase"/>
</dbReference>
<dbReference type="InterPro" id="IPR036188">
    <property type="entry name" value="FAD/NAD-bd_sf"/>
</dbReference>
<dbReference type="Proteomes" id="UP000799439">
    <property type="component" value="Unassembled WGS sequence"/>
</dbReference>
<evidence type="ECO:0000256" key="7">
    <source>
        <dbReference type="SAM" id="SignalP"/>
    </source>
</evidence>
<evidence type="ECO:0000256" key="3">
    <source>
        <dbReference type="ARBA" id="ARBA00022630"/>
    </source>
</evidence>
<reference evidence="10" key="1">
    <citation type="journal article" date="2020" name="Stud. Mycol.">
        <title>101 Dothideomycetes genomes: a test case for predicting lifestyles and emergence of pathogens.</title>
        <authorList>
            <person name="Haridas S."/>
            <person name="Albert R."/>
            <person name="Binder M."/>
            <person name="Bloem J."/>
            <person name="Labutti K."/>
            <person name="Salamov A."/>
            <person name="Andreopoulos B."/>
            <person name="Baker S."/>
            <person name="Barry K."/>
            <person name="Bills G."/>
            <person name="Bluhm B."/>
            <person name="Cannon C."/>
            <person name="Castanera R."/>
            <person name="Culley D."/>
            <person name="Daum C."/>
            <person name="Ezra D."/>
            <person name="Gonzalez J."/>
            <person name="Henrissat B."/>
            <person name="Kuo A."/>
            <person name="Liang C."/>
            <person name="Lipzen A."/>
            <person name="Lutzoni F."/>
            <person name="Magnuson J."/>
            <person name="Mondo S."/>
            <person name="Nolan M."/>
            <person name="Ohm R."/>
            <person name="Pangilinan J."/>
            <person name="Park H.-J."/>
            <person name="Ramirez L."/>
            <person name="Alfaro M."/>
            <person name="Sun H."/>
            <person name="Tritt A."/>
            <person name="Yoshinaga Y."/>
            <person name="Zwiers L.-H."/>
            <person name="Turgeon B."/>
            <person name="Goodwin S."/>
            <person name="Spatafora J."/>
            <person name="Crous P."/>
            <person name="Grigoriev I."/>
        </authorList>
    </citation>
    <scope>NUCLEOTIDE SEQUENCE</scope>
    <source>
        <strain evidence="10">CBS 260.36</strain>
    </source>
</reference>
<keyword evidence="3" id="KW-0285">Flavoprotein</keyword>
<accession>A0A9P4MEU5</accession>
<dbReference type="GO" id="GO:0016614">
    <property type="term" value="F:oxidoreductase activity, acting on CH-OH group of donors"/>
    <property type="evidence" value="ECO:0007669"/>
    <property type="project" value="InterPro"/>
</dbReference>
<dbReference type="SUPFAM" id="SSF51905">
    <property type="entry name" value="FAD/NAD(P)-binding domain"/>
    <property type="match status" value="1"/>
</dbReference>
<evidence type="ECO:0000256" key="2">
    <source>
        <dbReference type="ARBA" id="ARBA00010790"/>
    </source>
</evidence>
<evidence type="ECO:0000256" key="4">
    <source>
        <dbReference type="ARBA" id="ARBA00022827"/>
    </source>
</evidence>
<proteinExistence type="inferred from homology"/>
<feature type="compositionally biased region" description="Basic and acidic residues" evidence="6">
    <location>
        <begin position="659"/>
        <end position="674"/>
    </location>
</feature>
<comment type="cofactor">
    <cofactor evidence="1 5">
        <name>FAD</name>
        <dbReference type="ChEBI" id="CHEBI:57692"/>
    </cofactor>
</comment>
<dbReference type="PANTHER" id="PTHR11552">
    <property type="entry name" value="GLUCOSE-METHANOL-CHOLINE GMC OXIDOREDUCTASE"/>
    <property type="match status" value="1"/>
</dbReference>
<comment type="caution">
    <text evidence="10">The sequence shown here is derived from an EMBL/GenBank/DDBJ whole genome shotgun (WGS) entry which is preliminary data.</text>
</comment>
<feature type="binding site" evidence="5">
    <location>
        <position position="296"/>
    </location>
    <ligand>
        <name>FAD</name>
        <dbReference type="ChEBI" id="CHEBI:57692"/>
    </ligand>
</feature>
<keyword evidence="4 5" id="KW-0274">FAD</keyword>
<dbReference type="PIRSF" id="PIRSF000137">
    <property type="entry name" value="Alcohol_oxidase"/>
    <property type="match status" value="1"/>
</dbReference>
<feature type="signal peptide" evidence="7">
    <location>
        <begin position="1"/>
        <end position="21"/>
    </location>
</feature>
<evidence type="ECO:0000259" key="8">
    <source>
        <dbReference type="Pfam" id="PF00732"/>
    </source>
</evidence>
<dbReference type="PANTHER" id="PTHR11552:SF147">
    <property type="entry name" value="CHOLINE DEHYDROGENASE, MITOCHONDRIAL"/>
    <property type="match status" value="1"/>
</dbReference>
<feature type="region of interest" description="Disordered" evidence="6">
    <location>
        <begin position="653"/>
        <end position="674"/>
    </location>
</feature>
<name>A0A9P4MEU5_9PEZI</name>
<evidence type="ECO:0000259" key="9">
    <source>
        <dbReference type="Pfam" id="PF05199"/>
    </source>
</evidence>
<gene>
    <name evidence="10" type="ORF">K461DRAFT_313483</name>
</gene>
<dbReference type="SUPFAM" id="SSF54373">
    <property type="entry name" value="FAD-linked reductases, C-terminal domain"/>
    <property type="match status" value="1"/>
</dbReference>
<dbReference type="OrthoDB" id="269227at2759"/>
<dbReference type="Pfam" id="PF05199">
    <property type="entry name" value="GMC_oxred_C"/>
    <property type="match status" value="1"/>
</dbReference>
<feature type="domain" description="Glucose-methanol-choline oxidoreductase N-terminal" evidence="8">
    <location>
        <begin position="134"/>
        <end position="389"/>
    </location>
</feature>
<dbReference type="InterPro" id="IPR000172">
    <property type="entry name" value="GMC_OxRdtase_N"/>
</dbReference>
<dbReference type="Gene3D" id="3.30.560.10">
    <property type="entry name" value="Glucose Oxidase, domain 3"/>
    <property type="match status" value="1"/>
</dbReference>
<comment type="similarity">
    <text evidence="2">Belongs to the GMC oxidoreductase family.</text>
</comment>
<dbReference type="AlphaFoldDB" id="A0A9P4MEU5"/>
<feature type="chain" id="PRO_5040185173" evidence="7">
    <location>
        <begin position="22"/>
        <end position="689"/>
    </location>
</feature>
<sequence>MMTRMLLPLYLLAGTFQLALAAVVTGKRATTDSQYDYIVVGSGAGGGPLACRLAMAGFKTLLIEAGNDQGSNVNTTVPGYQAAVTQDPALRWDIFVNHYQDQTRAQQDPKYTWQTGPYQYHVGPNPPAGATPKGILYPRAQALGGCVSHNALIWITPHASDWNNIATITGDNSWSAANMNQYLDKVYEWLPTEPTDPTILASDLMLTQHLVGGQNAAFRCAAAVGLGPDPLNAVTALAGTLLVDPNSRVNPARDSTQGFFQIPLIMKNGVRTAVRDFIVSTVAAGHPLTVVQNRFVTKIVFDKSGATPKAVGVEFLDGEYLYTASPRSGGKGTPGAVNATREVILSGGTYNTVQLLKLSGIGSQSELSSLSIPVVKNLPGVGTNMQDRYEIPVNVVHNNDFPVLNGCTFDSKPHDVCLTRWKNNPFILSAKGAYATNGLAATMLVRSATADDTNDDLAIFGGPVDFTGYFPQWGDAAVADHKHFSWYTLKAHTRNKAGTVQLRSTNPLDTPLINFNYFDTGTTADGADQKDVAAMVQAIKLSRKALQEYSTYSILGGTPFVEQQPGPEVQSDADIGNYIKQRAWGHHACCTNKIGADSDSQAVLDSQFRVRGVQGLRVVDASIFPSIPGVFIQAPIFMISEKAADVIIQGTKTTRKGKRGEEGRMRRKREERSRWWKEGGWGESGWGMI</sequence>
<organism evidence="10 11">
    <name type="scientific">Myriangium duriaei CBS 260.36</name>
    <dbReference type="NCBI Taxonomy" id="1168546"/>
    <lineage>
        <taxon>Eukaryota</taxon>
        <taxon>Fungi</taxon>
        <taxon>Dikarya</taxon>
        <taxon>Ascomycota</taxon>
        <taxon>Pezizomycotina</taxon>
        <taxon>Dothideomycetes</taxon>
        <taxon>Dothideomycetidae</taxon>
        <taxon>Myriangiales</taxon>
        <taxon>Myriangiaceae</taxon>
        <taxon>Myriangium</taxon>
    </lineage>
</organism>
<dbReference type="Gene3D" id="3.50.50.60">
    <property type="entry name" value="FAD/NAD(P)-binding domain"/>
    <property type="match status" value="1"/>
</dbReference>
<dbReference type="GO" id="GO:0050660">
    <property type="term" value="F:flavin adenine dinucleotide binding"/>
    <property type="evidence" value="ECO:0007669"/>
    <property type="project" value="InterPro"/>
</dbReference>
<feature type="domain" description="Glucose-methanol-choline oxidoreductase C-terminal" evidence="9">
    <location>
        <begin position="496"/>
        <end position="639"/>
    </location>
</feature>
<evidence type="ECO:0000313" key="11">
    <source>
        <dbReference type="Proteomes" id="UP000799439"/>
    </source>
</evidence>
<protein>
    <submittedName>
        <fullName evidence="10">GMC oxidoreductase</fullName>
    </submittedName>
</protein>
<evidence type="ECO:0000313" key="10">
    <source>
        <dbReference type="EMBL" id="KAF2151620.1"/>
    </source>
</evidence>
<evidence type="ECO:0000256" key="6">
    <source>
        <dbReference type="SAM" id="MobiDB-lite"/>
    </source>
</evidence>
<dbReference type="InterPro" id="IPR007867">
    <property type="entry name" value="GMC_OxRtase_C"/>
</dbReference>
<dbReference type="EMBL" id="ML996087">
    <property type="protein sequence ID" value="KAF2151620.1"/>
    <property type="molecule type" value="Genomic_DNA"/>
</dbReference>
<dbReference type="Pfam" id="PF00732">
    <property type="entry name" value="GMC_oxred_N"/>
    <property type="match status" value="1"/>
</dbReference>